<dbReference type="PROSITE" id="PS51379">
    <property type="entry name" value="4FE4S_FER_2"/>
    <property type="match status" value="2"/>
</dbReference>
<dbReference type="Gene3D" id="3.40.50.360">
    <property type="match status" value="1"/>
</dbReference>
<proteinExistence type="predicted"/>
<evidence type="ECO:0000313" key="6">
    <source>
        <dbReference type="Proteomes" id="UP000295710"/>
    </source>
</evidence>
<dbReference type="InterPro" id="IPR017896">
    <property type="entry name" value="4Fe4S_Fe-S-bd"/>
</dbReference>
<dbReference type="GO" id="GO:0046872">
    <property type="term" value="F:metal ion binding"/>
    <property type="evidence" value="ECO:0007669"/>
    <property type="project" value="UniProtKB-KW"/>
</dbReference>
<dbReference type="Proteomes" id="UP000295710">
    <property type="component" value="Unassembled WGS sequence"/>
</dbReference>
<dbReference type="AlphaFoldDB" id="A0A4R4FDE1"/>
<comment type="caution">
    <text evidence="5">The sequence shown here is derived from an EMBL/GenBank/DDBJ whole genome shotgun (WGS) entry which is preliminary data.</text>
</comment>
<dbReference type="EMBL" id="SMMX01000015">
    <property type="protein sequence ID" value="TDA20769.1"/>
    <property type="molecule type" value="Genomic_DNA"/>
</dbReference>
<gene>
    <name evidence="5" type="ORF">E1963_15035</name>
</gene>
<feature type="domain" description="4Fe-4S ferredoxin-type" evidence="4">
    <location>
        <begin position="180"/>
        <end position="209"/>
    </location>
</feature>
<feature type="domain" description="4Fe-4S ferredoxin-type" evidence="4">
    <location>
        <begin position="210"/>
        <end position="237"/>
    </location>
</feature>
<protein>
    <submittedName>
        <fullName evidence="5">Flavodoxin</fullName>
    </submittedName>
</protein>
<dbReference type="PROSITE" id="PS00198">
    <property type="entry name" value="4FE4S_FER_1"/>
    <property type="match status" value="2"/>
</dbReference>
<dbReference type="InterPro" id="IPR029039">
    <property type="entry name" value="Flavoprotein-like_sf"/>
</dbReference>
<evidence type="ECO:0000259" key="4">
    <source>
        <dbReference type="PROSITE" id="PS51379"/>
    </source>
</evidence>
<accession>A0A4R4FDE1</accession>
<evidence type="ECO:0000313" key="5">
    <source>
        <dbReference type="EMBL" id="TDA20769.1"/>
    </source>
</evidence>
<dbReference type="InterPro" id="IPR047964">
    <property type="entry name" value="EFR1-like"/>
</dbReference>
<keyword evidence="2" id="KW-0408">Iron</keyword>
<organism evidence="5 6">
    <name type="scientific">Extibacter muris</name>
    <dbReference type="NCBI Taxonomy" id="1796622"/>
    <lineage>
        <taxon>Bacteria</taxon>
        <taxon>Bacillati</taxon>
        <taxon>Bacillota</taxon>
        <taxon>Clostridia</taxon>
        <taxon>Lachnospirales</taxon>
        <taxon>Lachnospiraceae</taxon>
        <taxon>Extibacter</taxon>
    </lineage>
</organism>
<dbReference type="SUPFAM" id="SSF46548">
    <property type="entry name" value="alpha-helical ferredoxin"/>
    <property type="match status" value="1"/>
</dbReference>
<name>A0A4R4FDE1_9FIRM</name>
<evidence type="ECO:0000256" key="1">
    <source>
        <dbReference type="ARBA" id="ARBA00022723"/>
    </source>
</evidence>
<reference evidence="5 6" key="1">
    <citation type="journal article" date="2016" name="Nat. Microbiol.">
        <title>The Mouse Intestinal Bacterial Collection (miBC) provides host-specific insight into cultured diversity and functional potential of the gut microbiota.</title>
        <authorList>
            <person name="Lagkouvardos I."/>
            <person name="Pukall R."/>
            <person name="Abt B."/>
            <person name="Foesel B.U."/>
            <person name="Meier-Kolthoff J.P."/>
            <person name="Kumar N."/>
            <person name="Bresciani A."/>
            <person name="Martinez I."/>
            <person name="Just S."/>
            <person name="Ziegler C."/>
            <person name="Brugiroux S."/>
            <person name="Garzetti D."/>
            <person name="Wenning M."/>
            <person name="Bui T.P."/>
            <person name="Wang J."/>
            <person name="Hugenholtz F."/>
            <person name="Plugge C.M."/>
            <person name="Peterson D.A."/>
            <person name="Hornef M.W."/>
            <person name="Baines J.F."/>
            <person name="Smidt H."/>
            <person name="Walter J."/>
            <person name="Kristiansen K."/>
            <person name="Nielsen H.B."/>
            <person name="Haller D."/>
            <person name="Overmann J."/>
            <person name="Stecher B."/>
            <person name="Clavel T."/>
        </authorList>
    </citation>
    <scope>NUCLEOTIDE SEQUENCE [LARGE SCALE GENOMIC DNA]</scope>
    <source>
        <strain evidence="5 6">DSM 28560</strain>
    </source>
</reference>
<dbReference type="RefSeq" id="WP_132279648.1">
    <property type="nucleotide sequence ID" value="NZ_JAOBST010000015.1"/>
</dbReference>
<dbReference type="Gene3D" id="3.30.70.20">
    <property type="match status" value="1"/>
</dbReference>
<dbReference type="GO" id="GO:0051536">
    <property type="term" value="F:iron-sulfur cluster binding"/>
    <property type="evidence" value="ECO:0007669"/>
    <property type="project" value="UniProtKB-KW"/>
</dbReference>
<dbReference type="NCBIfam" id="NF038196">
    <property type="entry name" value="ferrodoxin_EFR1"/>
    <property type="match status" value="1"/>
</dbReference>
<keyword evidence="3" id="KW-0411">Iron-sulfur</keyword>
<dbReference type="SUPFAM" id="SSF52218">
    <property type="entry name" value="Flavoproteins"/>
    <property type="match status" value="1"/>
</dbReference>
<keyword evidence="1" id="KW-0479">Metal-binding</keyword>
<sequence>MVFYFSGTGNSQHAAKHIAGIIDDEIISVNQCLKEKKKRTFCSERPLVFVAPVYAYRVPRVVQRWIRETKFEGCRKAYFVLTCGGSGGNAAAYAEKLCLEKGLEYQGLVSVLMPENYIALSAAPSASECAAIIERAKPVYSKLAGYIQNNEPFPVSPVSFGDRLLSGPLHILYYRLAIHDKGFTVSDTCISCGKCAQRCPLDNIGIQGCRPVWNGHCTHCMACICGCPVNAIEYKSISKGKRRYYIMEE</sequence>
<evidence type="ECO:0000256" key="3">
    <source>
        <dbReference type="ARBA" id="ARBA00023014"/>
    </source>
</evidence>
<evidence type="ECO:0000256" key="2">
    <source>
        <dbReference type="ARBA" id="ARBA00023004"/>
    </source>
</evidence>
<dbReference type="InterPro" id="IPR017900">
    <property type="entry name" value="4Fe4S_Fe_S_CS"/>
</dbReference>
<keyword evidence="6" id="KW-1185">Reference proteome</keyword>